<dbReference type="AlphaFoldDB" id="A0AAP2XSH1"/>
<dbReference type="PROSITE" id="PS50110">
    <property type="entry name" value="RESPONSE_REGULATORY"/>
    <property type="match status" value="1"/>
</dbReference>
<dbReference type="GO" id="GO:0006355">
    <property type="term" value="P:regulation of DNA-templated transcription"/>
    <property type="evidence" value="ECO:0007669"/>
    <property type="project" value="InterPro"/>
</dbReference>
<dbReference type="GO" id="GO:0032993">
    <property type="term" value="C:protein-DNA complex"/>
    <property type="evidence" value="ECO:0007669"/>
    <property type="project" value="TreeGrafter"/>
</dbReference>
<dbReference type="PANTHER" id="PTHR48111:SF43">
    <property type="entry name" value="STAGE 0 SPORULATION PROTEIN A HOMOLOG"/>
    <property type="match status" value="1"/>
</dbReference>
<dbReference type="SMART" id="SM00448">
    <property type="entry name" value="REC"/>
    <property type="match status" value="1"/>
</dbReference>
<feature type="modified residue" description="4-aspartylphosphate" evidence="6">
    <location>
        <position position="61"/>
    </location>
</feature>
<keyword evidence="2" id="KW-0805">Transcription regulation</keyword>
<feature type="domain" description="Response regulatory" evidence="8">
    <location>
        <begin position="12"/>
        <end position="125"/>
    </location>
</feature>
<comment type="caution">
    <text evidence="10">The sequence shown here is derived from an EMBL/GenBank/DDBJ whole genome shotgun (WGS) entry which is preliminary data.</text>
</comment>
<proteinExistence type="predicted"/>
<keyword evidence="6" id="KW-0597">Phosphoprotein</keyword>
<evidence type="ECO:0000256" key="6">
    <source>
        <dbReference type="PROSITE-ProRule" id="PRU00169"/>
    </source>
</evidence>
<keyword evidence="3 7" id="KW-0238">DNA-binding</keyword>
<dbReference type="Pfam" id="PF00486">
    <property type="entry name" value="Trans_reg_C"/>
    <property type="match status" value="1"/>
</dbReference>
<dbReference type="PANTHER" id="PTHR48111">
    <property type="entry name" value="REGULATOR OF RPOS"/>
    <property type="match status" value="1"/>
</dbReference>
<evidence type="ECO:0000259" key="9">
    <source>
        <dbReference type="PROSITE" id="PS51755"/>
    </source>
</evidence>
<dbReference type="GO" id="GO:0000156">
    <property type="term" value="F:phosphorelay response regulator activity"/>
    <property type="evidence" value="ECO:0007669"/>
    <property type="project" value="TreeGrafter"/>
</dbReference>
<dbReference type="InterPro" id="IPR036388">
    <property type="entry name" value="WH-like_DNA-bd_sf"/>
</dbReference>
<dbReference type="EMBL" id="JAKTMA010000016">
    <property type="protein sequence ID" value="MCR0233155.1"/>
    <property type="molecule type" value="Genomic_DNA"/>
</dbReference>
<accession>A0AAP2XSH1</accession>
<evidence type="ECO:0000313" key="10">
    <source>
        <dbReference type="EMBL" id="MCR0233155.1"/>
    </source>
</evidence>
<evidence type="ECO:0000256" key="4">
    <source>
        <dbReference type="ARBA" id="ARBA00023163"/>
    </source>
</evidence>
<feature type="domain" description="OmpR/PhoB-type" evidence="9">
    <location>
        <begin position="133"/>
        <end position="229"/>
    </location>
</feature>
<evidence type="ECO:0000313" key="11">
    <source>
        <dbReference type="Proteomes" id="UP001203972"/>
    </source>
</evidence>
<dbReference type="InterPro" id="IPR001867">
    <property type="entry name" value="OmpR/PhoB-type_DNA-bd"/>
</dbReference>
<dbReference type="GO" id="GO:0000976">
    <property type="term" value="F:transcription cis-regulatory region binding"/>
    <property type="evidence" value="ECO:0007669"/>
    <property type="project" value="TreeGrafter"/>
</dbReference>
<protein>
    <recommendedName>
        <fullName evidence="1">Stage 0 sporulation protein A homolog</fullName>
    </recommendedName>
</protein>
<dbReference type="PROSITE" id="PS51755">
    <property type="entry name" value="OMPR_PHOB"/>
    <property type="match status" value="1"/>
</dbReference>
<dbReference type="InterPro" id="IPR001789">
    <property type="entry name" value="Sig_transdc_resp-reg_receiver"/>
</dbReference>
<dbReference type="InterPro" id="IPR039420">
    <property type="entry name" value="WalR-like"/>
</dbReference>
<dbReference type="Proteomes" id="UP001203972">
    <property type="component" value="Unassembled WGS sequence"/>
</dbReference>
<dbReference type="Pfam" id="PF00072">
    <property type="entry name" value="Response_reg"/>
    <property type="match status" value="1"/>
</dbReference>
<feature type="DNA-binding region" description="OmpR/PhoB-type" evidence="7">
    <location>
        <begin position="133"/>
        <end position="229"/>
    </location>
</feature>
<dbReference type="Gene3D" id="1.10.10.10">
    <property type="entry name" value="Winged helix-like DNA-binding domain superfamily/Winged helix DNA-binding domain"/>
    <property type="match status" value="1"/>
</dbReference>
<evidence type="ECO:0000256" key="7">
    <source>
        <dbReference type="PROSITE-ProRule" id="PRU01091"/>
    </source>
</evidence>
<evidence type="ECO:0000256" key="1">
    <source>
        <dbReference type="ARBA" id="ARBA00018672"/>
    </source>
</evidence>
<dbReference type="InterPro" id="IPR011006">
    <property type="entry name" value="CheY-like_superfamily"/>
</dbReference>
<dbReference type="Gene3D" id="3.40.50.2300">
    <property type="match status" value="1"/>
</dbReference>
<gene>
    <name evidence="10" type="ORF">MKC95_10290</name>
</gene>
<evidence type="ECO:0000259" key="8">
    <source>
        <dbReference type="PROSITE" id="PS50110"/>
    </source>
</evidence>
<organism evidence="10 11">
    <name type="scientific">Clostridium innocuum</name>
    <dbReference type="NCBI Taxonomy" id="1522"/>
    <lineage>
        <taxon>Bacteria</taxon>
        <taxon>Bacillati</taxon>
        <taxon>Bacillota</taxon>
        <taxon>Clostridia</taxon>
        <taxon>Eubacteriales</taxon>
        <taxon>Clostridiaceae</taxon>
        <taxon>Clostridium</taxon>
    </lineage>
</organism>
<reference evidence="10" key="1">
    <citation type="journal article" date="2022" name="Clin. Infect. Dis.">
        <title>Association between Clostridium innocuum and antibiotic-associated diarrhea in adults and children: A cross-sectional study and comparative genomics analysis.</title>
        <authorList>
            <person name="Cherny K.E."/>
            <person name="Muscat E.B."/>
            <person name="Balaji A."/>
            <person name="Mukherjee J."/>
            <person name="Ozer E.A."/>
            <person name="Angarone M.P."/>
            <person name="Hauser A.R."/>
            <person name="Sichel J.S."/>
            <person name="Amponsah E."/>
            <person name="Kociolek L.K."/>
        </authorList>
    </citation>
    <scope>NUCLEOTIDE SEQUENCE</scope>
    <source>
        <strain evidence="10">NU1-AC-029v</strain>
    </source>
</reference>
<dbReference type="SMART" id="SM00862">
    <property type="entry name" value="Trans_reg_C"/>
    <property type="match status" value="1"/>
</dbReference>
<keyword evidence="4" id="KW-0804">Transcription</keyword>
<evidence type="ECO:0000256" key="2">
    <source>
        <dbReference type="ARBA" id="ARBA00023015"/>
    </source>
</evidence>
<dbReference type="CDD" id="cd00383">
    <property type="entry name" value="trans_reg_C"/>
    <property type="match status" value="1"/>
</dbReference>
<sequence>MKQKREEMRMYTILIIEDDEAICRELQMLLQKQGYEAICWNMQEDIRELVKTHDPHIILLDINLPQMDGFTVCSQLRSFSKVPIIFVTSRNTDMDELCSMQMGGDDFITKPYNTSILLARIAALLKRSYEWKDQNLTHHGVLLDVAMSRVEFQNNTRELTKNEVKILHYMFQHKGEIIPREDLIDYLWDNKLFIDDNALSVNVTRIRNKLRELGVEDFIVTRHRQGYQI</sequence>
<name>A0AAP2XSH1_CLOIN</name>
<evidence type="ECO:0000256" key="5">
    <source>
        <dbReference type="ARBA" id="ARBA00024867"/>
    </source>
</evidence>
<dbReference type="GO" id="GO:0005829">
    <property type="term" value="C:cytosol"/>
    <property type="evidence" value="ECO:0007669"/>
    <property type="project" value="TreeGrafter"/>
</dbReference>
<evidence type="ECO:0000256" key="3">
    <source>
        <dbReference type="ARBA" id="ARBA00023125"/>
    </source>
</evidence>
<comment type="function">
    <text evidence="5">May play the central regulatory role in sporulation. It may be an element of the effector pathway responsible for the activation of sporulation genes in response to nutritional stress. Spo0A may act in concert with spo0H (a sigma factor) to control the expression of some genes that are critical to the sporulation process.</text>
</comment>
<dbReference type="SUPFAM" id="SSF52172">
    <property type="entry name" value="CheY-like"/>
    <property type="match status" value="1"/>
</dbReference>